<dbReference type="AlphaFoldDB" id="A0A543K9I3"/>
<dbReference type="Pfam" id="PF00953">
    <property type="entry name" value="Glycos_transf_4"/>
    <property type="match status" value="1"/>
</dbReference>
<keyword evidence="7" id="KW-0479">Metal-binding</keyword>
<keyword evidence="7" id="KW-0460">Magnesium</keyword>
<feature type="transmembrane region" description="Helical" evidence="8">
    <location>
        <begin position="75"/>
        <end position="92"/>
    </location>
</feature>
<comment type="caution">
    <text evidence="9">The sequence shown here is derived from an EMBL/GenBank/DDBJ whole genome shotgun (WGS) entry which is preliminary data.</text>
</comment>
<evidence type="ECO:0000256" key="5">
    <source>
        <dbReference type="ARBA" id="ARBA00022989"/>
    </source>
</evidence>
<evidence type="ECO:0000256" key="3">
    <source>
        <dbReference type="ARBA" id="ARBA00022679"/>
    </source>
</evidence>
<feature type="binding site" evidence="7">
    <location>
        <position position="157"/>
    </location>
    <ligand>
        <name>Mg(2+)</name>
        <dbReference type="ChEBI" id="CHEBI:18420"/>
    </ligand>
</feature>
<feature type="transmembrane region" description="Helical" evidence="8">
    <location>
        <begin position="137"/>
        <end position="159"/>
    </location>
</feature>
<accession>A0A543K9I3</accession>
<dbReference type="GO" id="GO:0016780">
    <property type="term" value="F:phosphotransferase activity, for other substituted phosphate groups"/>
    <property type="evidence" value="ECO:0007669"/>
    <property type="project" value="InterPro"/>
</dbReference>
<dbReference type="PANTHER" id="PTHR22926:SF3">
    <property type="entry name" value="UNDECAPRENYL-PHOSPHATE ALPHA-N-ACETYLGLUCOSAMINYL 1-PHOSPHATE TRANSFERASE"/>
    <property type="match status" value="1"/>
</dbReference>
<keyword evidence="10" id="KW-1185">Reference proteome</keyword>
<evidence type="ECO:0000256" key="7">
    <source>
        <dbReference type="PIRSR" id="PIRSR600715-1"/>
    </source>
</evidence>
<feature type="transmembrane region" description="Helical" evidence="8">
    <location>
        <begin position="48"/>
        <end position="68"/>
    </location>
</feature>
<feature type="transmembrane region" description="Helical" evidence="8">
    <location>
        <begin position="329"/>
        <end position="351"/>
    </location>
</feature>
<gene>
    <name evidence="9" type="ORF">BD293_0287</name>
</gene>
<feature type="transmembrane region" description="Helical" evidence="8">
    <location>
        <begin position="104"/>
        <end position="125"/>
    </location>
</feature>
<dbReference type="InterPro" id="IPR000715">
    <property type="entry name" value="Glycosyl_transferase_4"/>
</dbReference>
<evidence type="ECO:0000256" key="4">
    <source>
        <dbReference type="ARBA" id="ARBA00022692"/>
    </source>
</evidence>
<reference evidence="9 10" key="1">
    <citation type="submission" date="2019-06" db="EMBL/GenBank/DDBJ databases">
        <title>Genomic Encyclopedia of Archaeal and Bacterial Type Strains, Phase II (KMG-II): from individual species to whole genera.</title>
        <authorList>
            <person name="Goeker M."/>
        </authorList>
    </citation>
    <scope>NUCLEOTIDE SEQUENCE [LARGE SCALE GENOMIC DNA]</scope>
    <source>
        <strain evidence="9 10">DSM 18423</strain>
    </source>
</reference>
<dbReference type="GO" id="GO:0009103">
    <property type="term" value="P:lipopolysaccharide biosynthetic process"/>
    <property type="evidence" value="ECO:0007669"/>
    <property type="project" value="TreeGrafter"/>
</dbReference>
<organism evidence="9 10">
    <name type="scientific">Roseinatronobacter monicus</name>
    <dbReference type="NCBI Taxonomy" id="393481"/>
    <lineage>
        <taxon>Bacteria</taxon>
        <taxon>Pseudomonadati</taxon>
        <taxon>Pseudomonadota</taxon>
        <taxon>Alphaproteobacteria</taxon>
        <taxon>Rhodobacterales</taxon>
        <taxon>Paracoccaceae</taxon>
        <taxon>Roseinatronobacter</taxon>
    </lineage>
</organism>
<dbReference type="PANTHER" id="PTHR22926">
    <property type="entry name" value="PHOSPHO-N-ACETYLMURAMOYL-PENTAPEPTIDE-TRANSFERASE"/>
    <property type="match status" value="1"/>
</dbReference>
<evidence type="ECO:0000256" key="8">
    <source>
        <dbReference type="SAM" id="Phobius"/>
    </source>
</evidence>
<protein>
    <submittedName>
        <fullName evidence="9">UDP-N-acetylmuramyl pentapeptide phosphotransferase/UDP-N-acetylglucosamine-1-phosphate transferase</fullName>
    </submittedName>
</protein>
<dbReference type="CDD" id="cd06912">
    <property type="entry name" value="GT_MraY_like"/>
    <property type="match status" value="1"/>
</dbReference>
<comment type="cofactor">
    <cofactor evidence="7">
        <name>Mg(2+)</name>
        <dbReference type="ChEBI" id="CHEBI:18420"/>
    </cofactor>
</comment>
<proteinExistence type="predicted"/>
<keyword evidence="2" id="KW-1003">Cell membrane</keyword>
<feature type="transmembrane region" description="Helical" evidence="8">
    <location>
        <begin position="226"/>
        <end position="254"/>
    </location>
</feature>
<name>A0A543K9I3_9RHOB</name>
<keyword evidence="6 8" id="KW-0472">Membrane</keyword>
<feature type="transmembrane region" description="Helical" evidence="8">
    <location>
        <begin position="7"/>
        <end position="28"/>
    </location>
</feature>
<evidence type="ECO:0000256" key="2">
    <source>
        <dbReference type="ARBA" id="ARBA00022475"/>
    </source>
</evidence>
<keyword evidence="3 9" id="KW-0808">Transferase</keyword>
<evidence type="ECO:0000256" key="1">
    <source>
        <dbReference type="ARBA" id="ARBA00004651"/>
    </source>
</evidence>
<comment type="subcellular location">
    <subcellularLocation>
        <location evidence="1">Cell membrane</location>
        <topology evidence="1">Multi-pass membrane protein</topology>
    </subcellularLocation>
</comment>
<dbReference type="EMBL" id="VFPT01000001">
    <property type="protein sequence ID" value="TQM91712.1"/>
    <property type="molecule type" value="Genomic_DNA"/>
</dbReference>
<feature type="transmembrane region" description="Helical" evidence="8">
    <location>
        <begin position="188"/>
        <end position="206"/>
    </location>
</feature>
<dbReference type="Proteomes" id="UP000320582">
    <property type="component" value="Unassembled WGS sequence"/>
</dbReference>
<sequence length="369" mass="40436">MIDFTKFILIFLVSFSICGVLVVARNLYMPLLRSRDDIGARQALHCDITPRLGGVGIILAAALAMLIIPQSLSRIFGMFAISLVPVVLAGLAEDLGYRVAPRGRLLAAASSCLFMIFMLNVWVAATGVAALDYVLRLALVAIPVTMLWCTGICHGFNLIDGVNGLTAGLGIVIATGLWWIARENGQDTLALFSFALIPALLGFILFNWPLGRIFLGDAGAYGIGHILVWLSILLAMHVPQATMMGLSLMFFWPAADTLLAMHRRWYQGKPVDAPDRMHFHQFTYRLLSQFGGNRLSARAMNSLTGLVILPFAAMPVVAAVMLYDAPYLALAAWAMFGALFVLSYVWGVRVFKNRTFRPVRPFKVLTPAE</sequence>
<keyword evidence="4 8" id="KW-0812">Transmembrane</keyword>
<keyword evidence="5 8" id="KW-1133">Transmembrane helix</keyword>
<dbReference type="GO" id="GO:0046872">
    <property type="term" value="F:metal ion binding"/>
    <property type="evidence" value="ECO:0007669"/>
    <property type="project" value="UniProtKB-KW"/>
</dbReference>
<dbReference type="GO" id="GO:0044038">
    <property type="term" value="P:cell wall macromolecule biosynthetic process"/>
    <property type="evidence" value="ECO:0007669"/>
    <property type="project" value="TreeGrafter"/>
</dbReference>
<evidence type="ECO:0000256" key="6">
    <source>
        <dbReference type="ARBA" id="ARBA00023136"/>
    </source>
</evidence>
<dbReference type="GO" id="GO:0005886">
    <property type="term" value="C:plasma membrane"/>
    <property type="evidence" value="ECO:0007669"/>
    <property type="project" value="UniProtKB-SubCell"/>
</dbReference>
<evidence type="ECO:0000313" key="9">
    <source>
        <dbReference type="EMBL" id="TQM91712.1"/>
    </source>
</evidence>
<feature type="transmembrane region" description="Helical" evidence="8">
    <location>
        <begin position="165"/>
        <end position="181"/>
    </location>
</feature>
<feature type="transmembrane region" description="Helical" evidence="8">
    <location>
        <begin position="303"/>
        <end position="323"/>
    </location>
</feature>
<feature type="binding site" evidence="7">
    <location>
        <position position="217"/>
    </location>
    <ligand>
        <name>Mg(2+)</name>
        <dbReference type="ChEBI" id="CHEBI:18420"/>
    </ligand>
</feature>
<dbReference type="GO" id="GO:0071555">
    <property type="term" value="P:cell wall organization"/>
    <property type="evidence" value="ECO:0007669"/>
    <property type="project" value="TreeGrafter"/>
</dbReference>
<evidence type="ECO:0000313" key="10">
    <source>
        <dbReference type="Proteomes" id="UP000320582"/>
    </source>
</evidence>